<comment type="caution">
    <text evidence="12">Lacks conserved residue(s) required for the propagation of feature annotation.</text>
</comment>
<keyword evidence="9 12" id="KW-0961">Cell wall biogenesis/degradation</keyword>
<dbReference type="Pfam" id="PF00275">
    <property type="entry name" value="EPSP_synthase"/>
    <property type="match status" value="1"/>
</dbReference>
<dbReference type="UniPathway" id="UPA00219"/>
<evidence type="ECO:0000256" key="1">
    <source>
        <dbReference type="ARBA" id="ARBA00004496"/>
    </source>
</evidence>
<dbReference type="InterPro" id="IPR036968">
    <property type="entry name" value="Enolpyruvate_Tfrase_sf"/>
</dbReference>
<dbReference type="SUPFAM" id="SSF55205">
    <property type="entry name" value="EPT/RTPC-like"/>
    <property type="match status" value="1"/>
</dbReference>
<dbReference type="RefSeq" id="WP_013011562.1">
    <property type="nucleotide sequence ID" value="NC_013943.1"/>
</dbReference>
<dbReference type="Proteomes" id="UP000002012">
    <property type="component" value="Chromosome"/>
</dbReference>
<protein>
    <recommendedName>
        <fullName evidence="12">UDP-N-acetylglucosamine 1-carboxyvinyltransferase</fullName>
        <ecNumber evidence="12">2.5.1.7</ecNumber>
    </recommendedName>
    <alternativeName>
        <fullName evidence="12">Enoylpyruvate transferase</fullName>
    </alternativeName>
    <alternativeName>
        <fullName evidence="12">UDP-N-acetylglucosamine enolpyruvyl transferase</fullName>
        <shortName evidence="12">EPT</shortName>
    </alternativeName>
</protein>
<gene>
    <name evidence="12" type="primary">murA</name>
    <name evidence="14" type="ordered locus">Dacet_2298</name>
</gene>
<dbReference type="NCBIfam" id="TIGR01072">
    <property type="entry name" value="murA"/>
    <property type="match status" value="1"/>
</dbReference>
<evidence type="ECO:0000256" key="5">
    <source>
        <dbReference type="ARBA" id="ARBA00022679"/>
    </source>
</evidence>
<dbReference type="OrthoDB" id="9803760at2"/>
<evidence type="ECO:0000256" key="9">
    <source>
        <dbReference type="ARBA" id="ARBA00023316"/>
    </source>
</evidence>
<comment type="catalytic activity">
    <reaction evidence="11 12">
        <text>phosphoenolpyruvate + UDP-N-acetyl-alpha-D-glucosamine = UDP-N-acetyl-3-O-(1-carboxyvinyl)-alpha-D-glucosamine + phosphate</text>
        <dbReference type="Rhea" id="RHEA:18681"/>
        <dbReference type="ChEBI" id="CHEBI:43474"/>
        <dbReference type="ChEBI" id="CHEBI:57705"/>
        <dbReference type="ChEBI" id="CHEBI:58702"/>
        <dbReference type="ChEBI" id="CHEBI:68483"/>
        <dbReference type="EC" id="2.5.1.7"/>
    </reaction>
</comment>
<evidence type="ECO:0000259" key="13">
    <source>
        <dbReference type="Pfam" id="PF00275"/>
    </source>
</evidence>
<dbReference type="GO" id="GO:0051301">
    <property type="term" value="P:cell division"/>
    <property type="evidence" value="ECO:0007669"/>
    <property type="project" value="UniProtKB-KW"/>
</dbReference>
<reference evidence="14 15" key="1">
    <citation type="journal article" date="2010" name="Stand. Genomic Sci.">
        <title>Complete genome sequence of Denitrovibrio acetiphilus type strain (N2460).</title>
        <authorList>
            <person name="Kiss H."/>
            <person name="Lang E."/>
            <person name="Lapidus A."/>
            <person name="Copeland A."/>
            <person name="Nolan M."/>
            <person name="Glavina Del Rio T."/>
            <person name="Chen F."/>
            <person name="Lucas S."/>
            <person name="Tice H."/>
            <person name="Cheng J.F."/>
            <person name="Han C."/>
            <person name="Goodwin L."/>
            <person name="Pitluck S."/>
            <person name="Liolios K."/>
            <person name="Pati A."/>
            <person name="Ivanova N."/>
            <person name="Mavromatis K."/>
            <person name="Chen A."/>
            <person name="Palaniappan K."/>
            <person name="Land M."/>
            <person name="Hauser L."/>
            <person name="Chang Y.J."/>
            <person name="Jeffries C.D."/>
            <person name="Detter J.C."/>
            <person name="Brettin T."/>
            <person name="Spring S."/>
            <person name="Rohde M."/>
            <person name="Goker M."/>
            <person name="Woyke T."/>
            <person name="Bristow J."/>
            <person name="Eisen J.A."/>
            <person name="Markowitz V."/>
            <person name="Hugenholtz P."/>
            <person name="Kyrpides N.C."/>
            <person name="Klenk H.P."/>
        </authorList>
    </citation>
    <scope>NUCLEOTIDE SEQUENCE [LARGE SCALE GENOMIC DNA]</scope>
    <source>
        <strain evidence="15">DSM 12809 / NBRC 114555 / N2460</strain>
    </source>
</reference>
<dbReference type="CDD" id="cd01555">
    <property type="entry name" value="UdpNAET"/>
    <property type="match status" value="1"/>
</dbReference>
<evidence type="ECO:0000256" key="12">
    <source>
        <dbReference type="HAMAP-Rule" id="MF_00111"/>
    </source>
</evidence>
<keyword evidence="4 12" id="KW-0132">Cell division</keyword>
<dbReference type="FunCoup" id="D4H337">
    <property type="interactions" value="434"/>
</dbReference>
<dbReference type="PANTHER" id="PTHR43783">
    <property type="entry name" value="UDP-N-ACETYLGLUCOSAMINE 1-CARBOXYVINYLTRANSFERASE"/>
    <property type="match status" value="1"/>
</dbReference>
<dbReference type="Gene3D" id="3.65.10.10">
    <property type="entry name" value="Enolpyruvate transferase domain"/>
    <property type="match status" value="2"/>
</dbReference>
<dbReference type="InterPro" id="IPR050068">
    <property type="entry name" value="MurA_subfamily"/>
</dbReference>
<dbReference type="KEGG" id="dap:Dacet_2298"/>
<keyword evidence="3 12" id="KW-0963">Cytoplasm</keyword>
<comment type="pathway">
    <text evidence="2 12">Cell wall biogenesis; peptidoglycan biosynthesis.</text>
</comment>
<dbReference type="NCBIfam" id="NF006873">
    <property type="entry name" value="PRK09369.1"/>
    <property type="match status" value="1"/>
</dbReference>
<comment type="subcellular location">
    <subcellularLocation>
        <location evidence="1 12">Cytoplasm</location>
    </subcellularLocation>
</comment>
<evidence type="ECO:0000256" key="7">
    <source>
        <dbReference type="ARBA" id="ARBA00022984"/>
    </source>
</evidence>
<evidence type="ECO:0000256" key="8">
    <source>
        <dbReference type="ARBA" id="ARBA00023306"/>
    </source>
</evidence>
<keyword evidence="6 12" id="KW-0133">Cell shape</keyword>
<evidence type="ECO:0000313" key="14">
    <source>
        <dbReference type="EMBL" id="ADD69060.1"/>
    </source>
</evidence>
<keyword evidence="12" id="KW-0670">Pyruvate</keyword>
<dbReference type="HOGENOM" id="CLU_027387_0_0_0"/>
<feature type="binding site" evidence="12">
    <location>
        <begin position="122"/>
        <end position="126"/>
    </location>
    <ligand>
        <name>UDP-N-acetyl-alpha-D-glucosamine</name>
        <dbReference type="ChEBI" id="CHEBI:57705"/>
    </ligand>
</feature>
<feature type="active site" description="Proton donor" evidence="12">
    <location>
        <position position="117"/>
    </location>
</feature>
<name>D4H337_DENA2</name>
<sequence>MDKLVIDGGRPLKGSIRISGAKNAALPILAAVILADGEFKISEAPELVDINTMLKLLNELGISSKRDGRTVTLKSKFEPEKIEAPYELVKTMRASVLTLGPLVARKGRARVSLPGGCAIGERPVDLHLKALEAMGAEIKVEHGYVEAVCERLKGAEITFDIVTVTGTENIMMAATLAEGETVLRNAAQEPEVVDLARFLKKMGADIEGEGTKEIRIKGMNSLNSADYIVMPDRIEAGTFLCCVAGVGGEVELTNVPLLQMRTTLEKLKESGVKIEKINDTTLKVIKNKPLSATDITTLPYPGFPTDMQAQFMAVMACSEGVSVATETIFENRFMHVAELKRMGADIKLKDKSAIIKGVAKLTGAPVMASDLRASASLVIAALMAEGETTVSRLYHLDRGYENFVDKLNGVGAKLKRVKE</sequence>
<dbReference type="PaxDb" id="522772-Dacet_2298"/>
<feature type="binding site" evidence="12">
    <location>
        <position position="306"/>
    </location>
    <ligand>
        <name>UDP-N-acetyl-alpha-D-glucosamine</name>
        <dbReference type="ChEBI" id="CHEBI:57705"/>
    </ligand>
</feature>
<dbReference type="GO" id="GO:0009252">
    <property type="term" value="P:peptidoglycan biosynthetic process"/>
    <property type="evidence" value="ECO:0007669"/>
    <property type="project" value="UniProtKB-UniRule"/>
</dbReference>
<feature type="binding site" evidence="12">
    <location>
        <begin position="22"/>
        <end position="23"/>
    </location>
    <ligand>
        <name>phosphoenolpyruvate</name>
        <dbReference type="ChEBI" id="CHEBI:58702"/>
    </ligand>
</feature>
<dbReference type="GO" id="GO:0071555">
    <property type="term" value="P:cell wall organization"/>
    <property type="evidence" value="ECO:0007669"/>
    <property type="project" value="UniProtKB-KW"/>
</dbReference>
<dbReference type="InParanoid" id="D4H337"/>
<feature type="binding site" evidence="12">
    <location>
        <position position="328"/>
    </location>
    <ligand>
        <name>UDP-N-acetyl-alpha-D-glucosamine</name>
        <dbReference type="ChEBI" id="CHEBI:57705"/>
    </ligand>
</feature>
<feature type="modified residue" description="2-(S-cysteinyl)pyruvic acid O-phosphothioketal" evidence="12">
    <location>
        <position position="117"/>
    </location>
</feature>
<dbReference type="InterPro" id="IPR001986">
    <property type="entry name" value="Enolpyruvate_Tfrase_dom"/>
</dbReference>
<evidence type="ECO:0000256" key="4">
    <source>
        <dbReference type="ARBA" id="ARBA00022618"/>
    </source>
</evidence>
<dbReference type="GO" id="GO:0008360">
    <property type="term" value="P:regulation of cell shape"/>
    <property type="evidence" value="ECO:0007669"/>
    <property type="project" value="UniProtKB-KW"/>
</dbReference>
<dbReference type="GO" id="GO:0019277">
    <property type="term" value="P:UDP-N-acetylgalactosamine biosynthetic process"/>
    <property type="evidence" value="ECO:0007669"/>
    <property type="project" value="InterPro"/>
</dbReference>
<comment type="similarity">
    <text evidence="10 12">Belongs to the EPSP synthase family. MurA subfamily.</text>
</comment>
<evidence type="ECO:0000256" key="2">
    <source>
        <dbReference type="ARBA" id="ARBA00004752"/>
    </source>
</evidence>
<keyword evidence="8 12" id="KW-0131">Cell cycle</keyword>
<evidence type="ECO:0000256" key="3">
    <source>
        <dbReference type="ARBA" id="ARBA00022490"/>
    </source>
</evidence>
<feature type="binding site" evidence="12">
    <location>
        <position position="93"/>
    </location>
    <ligand>
        <name>UDP-N-acetyl-alpha-D-glucosamine</name>
        <dbReference type="ChEBI" id="CHEBI:57705"/>
    </ligand>
</feature>
<proteinExistence type="inferred from homology"/>
<evidence type="ECO:0000256" key="6">
    <source>
        <dbReference type="ARBA" id="ARBA00022960"/>
    </source>
</evidence>
<dbReference type="eggNOG" id="COG0766">
    <property type="taxonomic scope" value="Bacteria"/>
</dbReference>
<dbReference type="STRING" id="522772.Dacet_2298"/>
<comment type="function">
    <text evidence="12">Cell wall formation. Adds enolpyruvyl to UDP-N-acetylglucosamine.</text>
</comment>
<keyword evidence="7 12" id="KW-0573">Peptidoglycan synthesis</keyword>
<dbReference type="AlphaFoldDB" id="D4H337"/>
<dbReference type="InterPro" id="IPR005750">
    <property type="entry name" value="UDP_GlcNAc_COvinyl_MurA"/>
</dbReference>
<keyword evidence="15" id="KW-1185">Reference proteome</keyword>
<evidence type="ECO:0000256" key="10">
    <source>
        <dbReference type="ARBA" id="ARBA00038367"/>
    </source>
</evidence>
<dbReference type="InterPro" id="IPR013792">
    <property type="entry name" value="RNA3'P_cycl/enolpyr_Trfase_a/b"/>
</dbReference>
<accession>D4H337</accession>
<feature type="domain" description="Enolpyruvate transferase" evidence="13">
    <location>
        <begin position="7"/>
        <end position="407"/>
    </location>
</feature>
<dbReference type="GO" id="GO:0008760">
    <property type="term" value="F:UDP-N-acetylglucosamine 1-carboxyvinyltransferase activity"/>
    <property type="evidence" value="ECO:0007669"/>
    <property type="project" value="UniProtKB-UniRule"/>
</dbReference>
<dbReference type="FunFam" id="3.65.10.10:FF:000001">
    <property type="entry name" value="UDP-N-acetylglucosamine 1-carboxyvinyltransferase"/>
    <property type="match status" value="1"/>
</dbReference>
<dbReference type="PANTHER" id="PTHR43783:SF1">
    <property type="entry name" value="UDP-N-ACETYLGLUCOSAMINE 1-CARBOXYVINYLTRANSFERASE"/>
    <property type="match status" value="1"/>
</dbReference>
<keyword evidence="5 12" id="KW-0808">Transferase</keyword>
<dbReference type="GO" id="GO:0005737">
    <property type="term" value="C:cytoplasm"/>
    <property type="evidence" value="ECO:0007669"/>
    <property type="project" value="UniProtKB-SubCell"/>
</dbReference>
<dbReference type="EMBL" id="CP001968">
    <property type="protein sequence ID" value="ADD69060.1"/>
    <property type="molecule type" value="Genomic_DNA"/>
</dbReference>
<evidence type="ECO:0000313" key="15">
    <source>
        <dbReference type="Proteomes" id="UP000002012"/>
    </source>
</evidence>
<organism evidence="14 15">
    <name type="scientific">Denitrovibrio acetiphilus (strain DSM 12809 / NBRC 114555 / N2460)</name>
    <dbReference type="NCBI Taxonomy" id="522772"/>
    <lineage>
        <taxon>Bacteria</taxon>
        <taxon>Pseudomonadati</taxon>
        <taxon>Deferribacterota</taxon>
        <taxon>Deferribacteres</taxon>
        <taxon>Deferribacterales</taxon>
        <taxon>Geovibrionaceae</taxon>
        <taxon>Denitrovibrio</taxon>
    </lineage>
</organism>
<dbReference type="EC" id="2.5.1.7" evidence="12"/>
<dbReference type="HAMAP" id="MF_00111">
    <property type="entry name" value="MurA"/>
    <property type="match status" value="1"/>
</dbReference>
<evidence type="ECO:0000256" key="11">
    <source>
        <dbReference type="ARBA" id="ARBA00047527"/>
    </source>
</evidence>